<evidence type="ECO:0000256" key="6">
    <source>
        <dbReference type="ARBA" id="ARBA00022723"/>
    </source>
</evidence>
<evidence type="ECO:0000256" key="10">
    <source>
        <dbReference type="ARBA" id="ARBA00023004"/>
    </source>
</evidence>
<evidence type="ECO:0000256" key="4">
    <source>
        <dbReference type="ARBA" id="ARBA00010617"/>
    </source>
</evidence>
<sequence>GQSLLGRELKQCLVGYSLMLQRTRGQFYGRIIKPLYCLITLVPVGRLTMDLVIVSLLILTCLLLFSHWKWNSERGKLPPGPTPLPIIGNIHQIDVKNVHQSFTNFSKIYGPVFTLYFGMKPTVVLHGFEAIKEALIGHGEEFSGRGRVPIFQMIFKDLGIGFSNGETWKETRHFSLITLRKLGMGQRSIENCIQEEARFLVEELKKTNGSPYDPSFILACVPFNVICSIIFQNRFEYKDQVFVNLVEKLNVNSKILGTLWIQVKPIFFPSENILMFLLYSSNSVWIMKEGGNQLTRAYVCNMFPVLIDYCPGTHNTYYKNLTSIQSYLLEKIKEHEESLDATNPRDFIDYFLIKGRQ</sequence>
<accession>A0AAW0HUI5</accession>
<dbReference type="PANTHER" id="PTHR24300">
    <property type="entry name" value="CYTOCHROME P450 508A4-RELATED"/>
    <property type="match status" value="1"/>
</dbReference>
<keyword evidence="6" id="KW-0479">Metal-binding</keyword>
<dbReference type="GO" id="GO:0005506">
    <property type="term" value="F:iron ion binding"/>
    <property type="evidence" value="ECO:0007669"/>
    <property type="project" value="InterPro"/>
</dbReference>
<dbReference type="EMBL" id="JBBHLL010000328">
    <property type="protein sequence ID" value="KAK7805791.1"/>
    <property type="molecule type" value="Genomic_DNA"/>
</dbReference>
<comment type="cofactor">
    <cofactor evidence="1">
        <name>heme</name>
        <dbReference type="ChEBI" id="CHEBI:30413"/>
    </cofactor>
</comment>
<keyword evidence="14" id="KW-1185">Reference proteome</keyword>
<evidence type="ECO:0000256" key="11">
    <source>
        <dbReference type="ARBA" id="ARBA00023033"/>
    </source>
</evidence>
<evidence type="ECO:0000256" key="7">
    <source>
        <dbReference type="ARBA" id="ARBA00022824"/>
    </source>
</evidence>
<dbReference type="PANTHER" id="PTHR24300:SF140">
    <property type="entry name" value="CYTOCHROME P450 2C40-RELATED"/>
    <property type="match status" value="1"/>
</dbReference>
<evidence type="ECO:0000256" key="2">
    <source>
        <dbReference type="ARBA" id="ARBA00004174"/>
    </source>
</evidence>
<organism evidence="13 14">
    <name type="scientific">Myodes glareolus</name>
    <name type="common">Bank vole</name>
    <name type="synonym">Clethrionomys glareolus</name>
    <dbReference type="NCBI Taxonomy" id="447135"/>
    <lineage>
        <taxon>Eukaryota</taxon>
        <taxon>Metazoa</taxon>
        <taxon>Chordata</taxon>
        <taxon>Craniata</taxon>
        <taxon>Vertebrata</taxon>
        <taxon>Euteleostomi</taxon>
        <taxon>Mammalia</taxon>
        <taxon>Eutheria</taxon>
        <taxon>Euarchontoglires</taxon>
        <taxon>Glires</taxon>
        <taxon>Rodentia</taxon>
        <taxon>Myomorpha</taxon>
        <taxon>Muroidea</taxon>
        <taxon>Cricetidae</taxon>
        <taxon>Arvicolinae</taxon>
        <taxon>Myodes</taxon>
    </lineage>
</organism>
<dbReference type="AlphaFoldDB" id="A0AAW0HUI5"/>
<name>A0AAW0HUI5_MYOGA</name>
<keyword evidence="8" id="KW-0492">Microsome</keyword>
<protein>
    <submittedName>
        <fullName evidence="13">Uncharacterized protein</fullName>
    </submittedName>
</protein>
<evidence type="ECO:0000256" key="12">
    <source>
        <dbReference type="ARBA" id="ARBA00023136"/>
    </source>
</evidence>
<dbReference type="InterPro" id="IPR036396">
    <property type="entry name" value="Cyt_P450_sf"/>
</dbReference>
<dbReference type="Gene3D" id="1.10.630.10">
    <property type="entry name" value="Cytochrome P450"/>
    <property type="match status" value="1"/>
</dbReference>
<gene>
    <name evidence="13" type="ORF">U0070_024082</name>
</gene>
<comment type="similarity">
    <text evidence="4">Belongs to the cytochrome P450 family.</text>
</comment>
<keyword evidence="9" id="KW-0560">Oxidoreductase</keyword>
<comment type="caution">
    <text evidence="13">The sequence shown here is derived from an EMBL/GenBank/DDBJ whole genome shotgun (WGS) entry which is preliminary data.</text>
</comment>
<dbReference type="GO" id="GO:0005789">
    <property type="term" value="C:endoplasmic reticulum membrane"/>
    <property type="evidence" value="ECO:0007669"/>
    <property type="project" value="UniProtKB-SubCell"/>
</dbReference>
<dbReference type="PRINTS" id="PR00463">
    <property type="entry name" value="EP450I"/>
</dbReference>
<evidence type="ECO:0000256" key="1">
    <source>
        <dbReference type="ARBA" id="ARBA00001971"/>
    </source>
</evidence>
<dbReference type="GO" id="GO:0006805">
    <property type="term" value="P:xenobiotic metabolic process"/>
    <property type="evidence" value="ECO:0007669"/>
    <property type="project" value="TreeGrafter"/>
</dbReference>
<keyword evidence="10" id="KW-0408">Iron</keyword>
<proteinExistence type="inferred from homology"/>
<dbReference type="FunFam" id="1.10.630.10:FF:000238">
    <property type="entry name" value="Cytochrome P450 2A6"/>
    <property type="match status" value="1"/>
</dbReference>
<keyword evidence="5" id="KW-0349">Heme</keyword>
<dbReference type="Proteomes" id="UP001488838">
    <property type="component" value="Unassembled WGS sequence"/>
</dbReference>
<evidence type="ECO:0000256" key="8">
    <source>
        <dbReference type="ARBA" id="ARBA00022848"/>
    </source>
</evidence>
<evidence type="ECO:0000256" key="3">
    <source>
        <dbReference type="ARBA" id="ARBA00004406"/>
    </source>
</evidence>
<dbReference type="GO" id="GO:0006082">
    <property type="term" value="P:organic acid metabolic process"/>
    <property type="evidence" value="ECO:0007669"/>
    <property type="project" value="TreeGrafter"/>
</dbReference>
<feature type="non-terminal residue" evidence="13">
    <location>
        <position position="357"/>
    </location>
</feature>
<reference evidence="13 14" key="1">
    <citation type="journal article" date="2023" name="bioRxiv">
        <title>Conserved and derived expression patterns and positive selection on dental genes reveal complex evolutionary context of ever-growing rodent molars.</title>
        <authorList>
            <person name="Calamari Z.T."/>
            <person name="Song A."/>
            <person name="Cohen E."/>
            <person name="Akter M."/>
            <person name="Roy R.D."/>
            <person name="Hallikas O."/>
            <person name="Christensen M.M."/>
            <person name="Li P."/>
            <person name="Marangoni P."/>
            <person name="Jernvall J."/>
            <person name="Klein O.D."/>
        </authorList>
    </citation>
    <scope>NUCLEOTIDE SEQUENCE [LARGE SCALE GENOMIC DNA]</scope>
    <source>
        <strain evidence="13">V071</strain>
    </source>
</reference>
<evidence type="ECO:0000313" key="13">
    <source>
        <dbReference type="EMBL" id="KAK7805791.1"/>
    </source>
</evidence>
<dbReference type="InterPro" id="IPR002401">
    <property type="entry name" value="Cyt_P450_E_grp-I"/>
</dbReference>
<dbReference type="InterPro" id="IPR001128">
    <property type="entry name" value="Cyt_P450"/>
</dbReference>
<evidence type="ECO:0000256" key="9">
    <source>
        <dbReference type="ARBA" id="ARBA00023002"/>
    </source>
</evidence>
<keyword evidence="12" id="KW-0472">Membrane</keyword>
<keyword evidence="11" id="KW-0503">Monooxygenase</keyword>
<feature type="non-terminal residue" evidence="13">
    <location>
        <position position="1"/>
    </location>
</feature>
<comment type="subcellular location">
    <subcellularLocation>
        <location evidence="3">Endoplasmic reticulum membrane</location>
        <topology evidence="3">Peripheral membrane protein</topology>
    </subcellularLocation>
    <subcellularLocation>
        <location evidence="2">Microsome membrane</location>
        <topology evidence="2">Peripheral membrane protein</topology>
    </subcellularLocation>
</comment>
<dbReference type="SUPFAM" id="SSF48264">
    <property type="entry name" value="Cytochrome P450"/>
    <property type="match status" value="1"/>
</dbReference>
<keyword evidence="7" id="KW-0256">Endoplasmic reticulum</keyword>
<evidence type="ECO:0000256" key="5">
    <source>
        <dbReference type="ARBA" id="ARBA00022617"/>
    </source>
</evidence>
<dbReference type="Pfam" id="PF00067">
    <property type="entry name" value="p450"/>
    <property type="match status" value="2"/>
</dbReference>
<evidence type="ECO:0000313" key="14">
    <source>
        <dbReference type="Proteomes" id="UP001488838"/>
    </source>
</evidence>
<dbReference type="InterPro" id="IPR050182">
    <property type="entry name" value="Cytochrome_P450_fam2"/>
</dbReference>
<dbReference type="GO" id="GO:0016712">
    <property type="term" value="F:oxidoreductase activity, acting on paired donors, with incorporation or reduction of molecular oxygen, reduced flavin or flavoprotein as one donor, and incorporation of one atom of oxygen"/>
    <property type="evidence" value="ECO:0007669"/>
    <property type="project" value="TreeGrafter"/>
</dbReference>
<dbReference type="GO" id="GO:0020037">
    <property type="term" value="F:heme binding"/>
    <property type="evidence" value="ECO:0007669"/>
    <property type="project" value="InterPro"/>
</dbReference>